<dbReference type="InterPro" id="IPR036890">
    <property type="entry name" value="HATPase_C_sf"/>
</dbReference>
<dbReference type="Gene3D" id="3.30.565.10">
    <property type="entry name" value="Histidine kinase-like ATPase, C-terminal domain"/>
    <property type="match status" value="1"/>
</dbReference>
<comment type="catalytic activity">
    <reaction evidence="1">
        <text>ATP + protein L-histidine = ADP + protein N-phospho-L-histidine.</text>
        <dbReference type="EC" id="2.7.13.3"/>
    </reaction>
</comment>
<dbReference type="Gene3D" id="1.10.287.130">
    <property type="match status" value="1"/>
</dbReference>
<dbReference type="InterPro" id="IPR013656">
    <property type="entry name" value="PAS_4"/>
</dbReference>
<dbReference type="PROSITE" id="PS50113">
    <property type="entry name" value="PAC"/>
    <property type="match status" value="3"/>
</dbReference>
<gene>
    <name evidence="10" type="ORF">FJY68_10560</name>
</gene>
<dbReference type="EMBL" id="VGIR01000071">
    <property type="protein sequence ID" value="MBM3332268.1"/>
    <property type="molecule type" value="Genomic_DNA"/>
</dbReference>
<feature type="domain" description="PAS" evidence="8">
    <location>
        <begin position="483"/>
        <end position="554"/>
    </location>
</feature>
<dbReference type="PANTHER" id="PTHR43304">
    <property type="entry name" value="PHYTOCHROME-LIKE PROTEIN CPH1"/>
    <property type="match status" value="1"/>
</dbReference>
<feature type="transmembrane region" description="Helical" evidence="6">
    <location>
        <begin position="96"/>
        <end position="117"/>
    </location>
</feature>
<feature type="domain" description="PAS" evidence="8">
    <location>
        <begin position="362"/>
        <end position="408"/>
    </location>
</feature>
<protein>
    <recommendedName>
        <fullName evidence="2">histidine kinase</fullName>
        <ecNumber evidence="2">2.7.13.3</ecNumber>
    </recommendedName>
</protein>
<dbReference type="SMART" id="SM00388">
    <property type="entry name" value="HisKA"/>
    <property type="match status" value="1"/>
</dbReference>
<dbReference type="InterPro" id="IPR003661">
    <property type="entry name" value="HisK_dim/P_dom"/>
</dbReference>
<evidence type="ECO:0000256" key="1">
    <source>
        <dbReference type="ARBA" id="ARBA00000085"/>
    </source>
</evidence>
<dbReference type="InterPro" id="IPR005467">
    <property type="entry name" value="His_kinase_dom"/>
</dbReference>
<sequence length="996" mass="110310">MNLLDTRTILFGDLLTTAIGVVVMRSLWTRYRRRSGAYVFWLAGYGLHFAGTLMVALRLVIPAPVSILFGVPLFLAGALLLLLGSEQYVGRNPSALRLWVNWGLLALLFLVQAWFTFVTPSLFARNTNLSAGLVIYMGQAAWLFLLRAPADYRSSTRLTGMLFLALVVVSVLRVVAELYVPPGQDFFRSGLYDNLALVAYQMLFVALAFGLLLMVNQRFAVERERDVWGRRLAERELRENEARYRALVESSSDHIYILDREGRYLVSNGHVSLPPGMKAVVMLRIEDLHEPVTAETYARNLEQVFATGRSVTFEHPMAAGDGVQWRLDTLYPLWRNGKVWAAGGICRDITERKLAEQALRDAAAHWQTTFEGIGDAVCLLDTENRIERCNGATSTLLGKSAEELRGESCCKAVHGRSAPIDGCPVLRARESGRRETAEMTLGDRYLQVTADPLLDREGRFAGAIHIVADITERKRAEMALQAEHDRAQTYLDIVGSIVVALDRTGRITLVNRKACEVLGYREEEMLGRDWFDTCIPEHVRNEVKEVFDQLMAGTVVPFERYTNEVLTKSGQERLVDWHNVVLRGKDGLPEGTLSAGMDSTERKQAERALKESEEFLVDSQRLADMCSWKLEFAGNKAYWSDNCFALYGLKPGEIVPSFEAFQSLVHPDDLQVLENEYAEVVKSRSTRTSETRIVLADGTVKWIHHSVAPIVENDQVVGLKGIQIDTTERKKVEAALYRSGRELEAHRDDLERLVAQRTQELRAAHASLVRQEKLATLGRVAGSVAHELRNPLGVIRNASFLLQQTVAGKLEGKPLEYLRAIDEHIARANQAITMILDFTWQQRAEPGLCSLPSVLDRALSEAAPPSAVKVSLELPNSLPRFVADERQMTAVFRNLLTNAVQAMSCSGTIRIGARAAGADVVVTVSDTGCGIPPQNLGRLFEPLFTTKAVGVGLGLAICRAFVEINQGSISVASEVGKGTTFTVTLPAAGEQATSDA</sequence>
<evidence type="ECO:0000259" key="9">
    <source>
        <dbReference type="PROSITE" id="PS50113"/>
    </source>
</evidence>
<keyword evidence="3" id="KW-0597">Phosphoprotein</keyword>
<dbReference type="PROSITE" id="PS50112">
    <property type="entry name" value="PAS"/>
    <property type="match status" value="3"/>
</dbReference>
<name>A0A937XF49_UNCW3</name>
<evidence type="ECO:0000259" key="7">
    <source>
        <dbReference type="PROSITE" id="PS50109"/>
    </source>
</evidence>
<dbReference type="NCBIfam" id="TIGR00229">
    <property type="entry name" value="sensory_box"/>
    <property type="match status" value="4"/>
</dbReference>
<dbReference type="CDD" id="cd00082">
    <property type="entry name" value="HisKA"/>
    <property type="match status" value="1"/>
</dbReference>
<feature type="transmembrane region" description="Helical" evidence="6">
    <location>
        <begin position="6"/>
        <end position="27"/>
    </location>
</feature>
<dbReference type="Pfam" id="PF02518">
    <property type="entry name" value="HATPase_c"/>
    <property type="match status" value="1"/>
</dbReference>
<feature type="domain" description="PAC" evidence="9">
    <location>
        <begin position="687"/>
        <end position="738"/>
    </location>
</feature>
<evidence type="ECO:0000256" key="3">
    <source>
        <dbReference type="ARBA" id="ARBA00022553"/>
    </source>
</evidence>
<feature type="domain" description="PAC" evidence="9">
    <location>
        <begin position="559"/>
        <end position="611"/>
    </location>
</feature>
<evidence type="ECO:0000259" key="8">
    <source>
        <dbReference type="PROSITE" id="PS50112"/>
    </source>
</evidence>
<keyword evidence="6" id="KW-1133">Transmembrane helix</keyword>
<dbReference type="InterPro" id="IPR000700">
    <property type="entry name" value="PAS-assoc_C"/>
</dbReference>
<feature type="transmembrane region" description="Helical" evidence="6">
    <location>
        <begin position="196"/>
        <end position="215"/>
    </location>
</feature>
<dbReference type="Proteomes" id="UP000779900">
    <property type="component" value="Unassembled WGS sequence"/>
</dbReference>
<evidence type="ECO:0000313" key="11">
    <source>
        <dbReference type="Proteomes" id="UP000779900"/>
    </source>
</evidence>
<dbReference type="SUPFAM" id="SSF55785">
    <property type="entry name" value="PYP-like sensor domain (PAS domain)"/>
    <property type="match status" value="4"/>
</dbReference>
<dbReference type="SMART" id="SM00091">
    <property type="entry name" value="PAS"/>
    <property type="match status" value="4"/>
</dbReference>
<keyword evidence="6" id="KW-0472">Membrane</keyword>
<accession>A0A937XF49</accession>
<dbReference type="PROSITE" id="PS50109">
    <property type="entry name" value="HIS_KIN"/>
    <property type="match status" value="1"/>
</dbReference>
<dbReference type="InterPro" id="IPR013767">
    <property type="entry name" value="PAS_fold"/>
</dbReference>
<feature type="domain" description="PAC" evidence="9">
    <location>
        <begin position="430"/>
        <end position="482"/>
    </location>
</feature>
<dbReference type="SUPFAM" id="SSF55874">
    <property type="entry name" value="ATPase domain of HSP90 chaperone/DNA topoisomerase II/histidine kinase"/>
    <property type="match status" value="1"/>
</dbReference>
<keyword evidence="4" id="KW-0808">Transferase</keyword>
<organism evidence="10 11">
    <name type="scientific">candidate division WOR-3 bacterium</name>
    <dbReference type="NCBI Taxonomy" id="2052148"/>
    <lineage>
        <taxon>Bacteria</taxon>
        <taxon>Bacteria division WOR-3</taxon>
    </lineage>
</organism>
<dbReference type="EC" id="2.7.13.3" evidence="2"/>
<reference evidence="10" key="1">
    <citation type="submission" date="2019-03" db="EMBL/GenBank/DDBJ databases">
        <title>Lake Tanganyika Metagenome-Assembled Genomes (MAGs).</title>
        <authorList>
            <person name="Tran P."/>
        </authorList>
    </citation>
    <scope>NUCLEOTIDE SEQUENCE</scope>
    <source>
        <strain evidence="10">K_DeepCast_150m_m2_040</strain>
    </source>
</reference>
<keyword evidence="6" id="KW-0812">Transmembrane</keyword>
<evidence type="ECO:0000256" key="4">
    <source>
        <dbReference type="ARBA" id="ARBA00022679"/>
    </source>
</evidence>
<dbReference type="InterPro" id="IPR036097">
    <property type="entry name" value="HisK_dim/P_sf"/>
</dbReference>
<keyword evidence="5" id="KW-0418">Kinase</keyword>
<feature type="domain" description="PAS" evidence="8">
    <location>
        <begin position="634"/>
        <end position="684"/>
    </location>
</feature>
<feature type="transmembrane region" description="Helical" evidence="6">
    <location>
        <begin position="129"/>
        <end position="146"/>
    </location>
</feature>
<dbReference type="InterPro" id="IPR004358">
    <property type="entry name" value="Sig_transdc_His_kin-like_C"/>
</dbReference>
<dbReference type="Pfam" id="PF00512">
    <property type="entry name" value="HisKA"/>
    <property type="match status" value="1"/>
</dbReference>
<dbReference type="SMART" id="SM00387">
    <property type="entry name" value="HATPase_c"/>
    <property type="match status" value="1"/>
</dbReference>
<comment type="caution">
    <text evidence="10">The sequence shown here is derived from an EMBL/GenBank/DDBJ whole genome shotgun (WGS) entry which is preliminary data.</text>
</comment>
<dbReference type="InterPro" id="IPR001610">
    <property type="entry name" value="PAC"/>
</dbReference>
<evidence type="ECO:0000313" key="10">
    <source>
        <dbReference type="EMBL" id="MBM3332268.1"/>
    </source>
</evidence>
<dbReference type="InterPro" id="IPR052162">
    <property type="entry name" value="Sensor_kinase/Photoreceptor"/>
</dbReference>
<dbReference type="GO" id="GO:0000155">
    <property type="term" value="F:phosphorelay sensor kinase activity"/>
    <property type="evidence" value="ECO:0007669"/>
    <property type="project" value="InterPro"/>
</dbReference>
<dbReference type="PANTHER" id="PTHR43304:SF1">
    <property type="entry name" value="PAC DOMAIN-CONTAINING PROTEIN"/>
    <property type="match status" value="1"/>
</dbReference>
<dbReference type="CDD" id="cd00130">
    <property type="entry name" value="PAS"/>
    <property type="match status" value="3"/>
</dbReference>
<feature type="domain" description="Histidine kinase" evidence="7">
    <location>
        <begin position="783"/>
        <end position="989"/>
    </location>
</feature>
<dbReference type="InterPro" id="IPR013655">
    <property type="entry name" value="PAS_fold_3"/>
</dbReference>
<evidence type="ECO:0000256" key="2">
    <source>
        <dbReference type="ARBA" id="ARBA00012438"/>
    </source>
</evidence>
<dbReference type="SMART" id="SM00086">
    <property type="entry name" value="PAC"/>
    <property type="match status" value="4"/>
</dbReference>
<dbReference type="PRINTS" id="PR00344">
    <property type="entry name" value="BCTRLSENSOR"/>
</dbReference>
<dbReference type="InterPro" id="IPR035965">
    <property type="entry name" value="PAS-like_dom_sf"/>
</dbReference>
<feature type="transmembrane region" description="Helical" evidence="6">
    <location>
        <begin position="67"/>
        <end position="84"/>
    </location>
</feature>
<dbReference type="AlphaFoldDB" id="A0A937XF49"/>
<dbReference type="Pfam" id="PF08447">
    <property type="entry name" value="PAS_3"/>
    <property type="match status" value="1"/>
</dbReference>
<dbReference type="Gene3D" id="3.30.450.20">
    <property type="entry name" value="PAS domain"/>
    <property type="match status" value="4"/>
</dbReference>
<proteinExistence type="predicted"/>
<evidence type="ECO:0000256" key="5">
    <source>
        <dbReference type="ARBA" id="ARBA00022777"/>
    </source>
</evidence>
<dbReference type="Gene3D" id="2.10.70.100">
    <property type="match status" value="1"/>
</dbReference>
<feature type="transmembrane region" description="Helical" evidence="6">
    <location>
        <begin position="39"/>
        <end position="61"/>
    </location>
</feature>
<dbReference type="SUPFAM" id="SSF47384">
    <property type="entry name" value="Homodimeric domain of signal transducing histidine kinase"/>
    <property type="match status" value="1"/>
</dbReference>
<feature type="transmembrane region" description="Helical" evidence="6">
    <location>
        <begin position="158"/>
        <end position="176"/>
    </location>
</feature>
<evidence type="ECO:0000256" key="6">
    <source>
        <dbReference type="SAM" id="Phobius"/>
    </source>
</evidence>
<dbReference type="GO" id="GO:0006355">
    <property type="term" value="P:regulation of DNA-templated transcription"/>
    <property type="evidence" value="ECO:0007669"/>
    <property type="project" value="InterPro"/>
</dbReference>
<dbReference type="InterPro" id="IPR000014">
    <property type="entry name" value="PAS"/>
</dbReference>
<dbReference type="Pfam" id="PF08448">
    <property type="entry name" value="PAS_4"/>
    <property type="match status" value="2"/>
</dbReference>
<dbReference type="InterPro" id="IPR003594">
    <property type="entry name" value="HATPase_dom"/>
</dbReference>
<dbReference type="Pfam" id="PF00989">
    <property type="entry name" value="PAS"/>
    <property type="match status" value="1"/>
</dbReference>